<dbReference type="AlphaFoldDB" id="A0A7W3WIP3"/>
<dbReference type="SUPFAM" id="SSF53335">
    <property type="entry name" value="S-adenosyl-L-methionine-dependent methyltransferases"/>
    <property type="match status" value="1"/>
</dbReference>
<accession>A0A7W3WIP3</accession>
<evidence type="ECO:0000313" key="1">
    <source>
        <dbReference type="EMBL" id="MBB1253027.1"/>
    </source>
</evidence>
<organism evidence="1 2">
    <name type="scientific">Streptomyces alkaliterrae</name>
    <dbReference type="NCBI Taxonomy" id="2213162"/>
    <lineage>
        <taxon>Bacteria</taxon>
        <taxon>Bacillati</taxon>
        <taxon>Actinomycetota</taxon>
        <taxon>Actinomycetes</taxon>
        <taxon>Kitasatosporales</taxon>
        <taxon>Streptomycetaceae</taxon>
        <taxon>Streptomyces</taxon>
    </lineage>
</organism>
<reference evidence="2" key="1">
    <citation type="submission" date="2020-05" db="EMBL/GenBank/DDBJ databases">
        <title>Classification of alakaliphilic streptomycetes isolated from an alkaline soil next to Lonar Crater, India and a proposal for the recognition of Streptomyces alkaliterrae sp. nov.</title>
        <authorList>
            <person name="Golinska P."/>
        </authorList>
    </citation>
    <scope>NUCLEOTIDE SEQUENCE [LARGE SCALE GENOMIC DNA]</scope>
    <source>
        <strain evidence="2">OF3</strain>
    </source>
</reference>
<evidence type="ECO:0000313" key="2">
    <source>
        <dbReference type="Proteomes" id="UP000525686"/>
    </source>
</evidence>
<dbReference type="InterPro" id="IPR029063">
    <property type="entry name" value="SAM-dependent_MTases_sf"/>
</dbReference>
<sequence length="392" mass="42201">MLDVVVVVHARDAVTDFLSVLEETRDRETTVLTVAADGACRAVRLPARGTTAERIGALTAARTEQPHTHAAGGPPPAPAASLADALALIAAGGRPLRVWTHSPADDRPDRRALGLAVARLAPGEVRHAVGAAAHLQFLAEETRPLDARLVAAKLDFVNRHHAALLHDDPLAPSLDTARLPSVERFFRADRRQSDRLYALMSSLGEDAAAVADPWEFETSGYEAERLDATTAWISRVCPPGAEPLVELGACEGALTRRLVDKGYSVVATEPNAVFRERLARGVDRDRVTVTADDLAALARAPRRAGGAHLLVEILYYGQPLELLDRLPGGPLFVALAPERVCDLLRPWLGRSAAWAAEEELTLVAPRVEPVCGGRAYLRKRGSVGLLLRRRDG</sequence>
<proteinExistence type="predicted"/>
<gene>
    <name evidence="1" type="ORF">H3146_06545</name>
</gene>
<evidence type="ECO:0008006" key="3">
    <source>
        <dbReference type="Google" id="ProtNLM"/>
    </source>
</evidence>
<protein>
    <recommendedName>
        <fullName evidence="3">Methyltransferase domain-containing protein</fullName>
    </recommendedName>
</protein>
<comment type="caution">
    <text evidence="1">The sequence shown here is derived from an EMBL/GenBank/DDBJ whole genome shotgun (WGS) entry which is preliminary data.</text>
</comment>
<dbReference type="Proteomes" id="UP000525686">
    <property type="component" value="Unassembled WGS sequence"/>
</dbReference>
<dbReference type="EMBL" id="JABJWZ010000035">
    <property type="protein sequence ID" value="MBB1253027.1"/>
    <property type="molecule type" value="Genomic_DNA"/>
</dbReference>
<name>A0A7W3WIP3_9ACTN</name>
<dbReference type="Gene3D" id="3.40.50.150">
    <property type="entry name" value="Vaccinia Virus protein VP39"/>
    <property type="match status" value="1"/>
</dbReference>